<dbReference type="RefSeq" id="WP_094844912.1">
    <property type="nucleotide sequence ID" value="NZ_NEVS01000004.1"/>
</dbReference>
<dbReference type="GO" id="GO:0016042">
    <property type="term" value="P:lipid catabolic process"/>
    <property type="evidence" value="ECO:0007669"/>
    <property type="project" value="InterPro"/>
</dbReference>
<accession>A0A261UQK6</accession>
<dbReference type="PANTHER" id="PTHR31956">
    <property type="entry name" value="NON-SPECIFIC PHOSPHOLIPASE C4-RELATED"/>
    <property type="match status" value="1"/>
</dbReference>
<dbReference type="EMBL" id="NEVS01000004">
    <property type="protein sequence ID" value="OZI63652.1"/>
    <property type="molecule type" value="Genomic_DNA"/>
</dbReference>
<name>A0A261UQK6_9BORD</name>
<dbReference type="Pfam" id="PF05506">
    <property type="entry name" value="PLipase_C_C"/>
    <property type="match status" value="2"/>
</dbReference>
<evidence type="ECO:0000313" key="6">
    <source>
        <dbReference type="Proteomes" id="UP000215767"/>
    </source>
</evidence>
<comment type="similarity">
    <text evidence="1">Belongs to the bacterial phospholipase C family.</text>
</comment>
<evidence type="ECO:0000313" key="5">
    <source>
        <dbReference type="EMBL" id="OZI63652.1"/>
    </source>
</evidence>
<dbReference type="NCBIfam" id="TIGR03396">
    <property type="entry name" value="PC_PLC"/>
    <property type="match status" value="1"/>
</dbReference>
<dbReference type="PANTHER" id="PTHR31956:SF36">
    <property type="entry name" value="NON-HEMOLYTIC PHOSPHOLIPASE C"/>
    <property type="match status" value="1"/>
</dbReference>
<dbReference type="InterPro" id="IPR008475">
    <property type="entry name" value="PLipase_C_C"/>
</dbReference>
<dbReference type="AlphaFoldDB" id="A0A261UQK6"/>
<keyword evidence="3" id="KW-0378">Hydrolase</keyword>
<gene>
    <name evidence="5" type="ORF">CAL28_28700</name>
</gene>
<dbReference type="OrthoDB" id="980947at2"/>
<dbReference type="GO" id="GO:0034480">
    <property type="term" value="F:phosphatidylcholine phospholipase C activity"/>
    <property type="evidence" value="ECO:0007669"/>
    <property type="project" value="UniProtKB-EC"/>
</dbReference>
<evidence type="ECO:0000256" key="3">
    <source>
        <dbReference type="ARBA" id="ARBA00022801"/>
    </source>
</evidence>
<dbReference type="InterPro" id="IPR007312">
    <property type="entry name" value="Phosphoesterase"/>
</dbReference>
<feature type="domain" description="Bacterial phospholipase C C-terminal" evidence="4">
    <location>
        <begin position="519"/>
        <end position="607"/>
    </location>
</feature>
<dbReference type="InterPro" id="IPR006311">
    <property type="entry name" value="TAT_signal"/>
</dbReference>
<dbReference type="Proteomes" id="UP000215767">
    <property type="component" value="Unassembled WGS sequence"/>
</dbReference>
<comment type="caution">
    <text evidence="5">The sequence shown here is derived from an EMBL/GenBank/DDBJ whole genome shotgun (WGS) entry which is preliminary data.</text>
</comment>
<organism evidence="5 6">
    <name type="scientific">Bordetella genomosp. 11</name>
    <dbReference type="NCBI Taxonomy" id="1416808"/>
    <lineage>
        <taxon>Bacteria</taxon>
        <taxon>Pseudomonadati</taxon>
        <taxon>Pseudomonadota</taxon>
        <taxon>Betaproteobacteria</taxon>
        <taxon>Burkholderiales</taxon>
        <taxon>Alcaligenaceae</taxon>
        <taxon>Bordetella</taxon>
    </lineage>
</organism>
<dbReference type="InterPro" id="IPR017767">
    <property type="entry name" value="PC-PLC"/>
</dbReference>
<reference evidence="6" key="1">
    <citation type="submission" date="2017-05" db="EMBL/GenBank/DDBJ databases">
        <title>Complete and WGS of Bordetella genogroups.</title>
        <authorList>
            <person name="Spilker T."/>
            <person name="Lipuma J."/>
        </authorList>
    </citation>
    <scope>NUCLEOTIDE SEQUENCE [LARGE SCALE GENOMIC DNA]</scope>
    <source>
        <strain evidence="6">AU8856</strain>
    </source>
</reference>
<dbReference type="PROSITE" id="PS51318">
    <property type="entry name" value="TAT"/>
    <property type="match status" value="1"/>
</dbReference>
<proteinExistence type="inferred from homology"/>
<dbReference type="Pfam" id="PF04185">
    <property type="entry name" value="Phosphoesterase"/>
    <property type="match status" value="1"/>
</dbReference>
<evidence type="ECO:0000256" key="1">
    <source>
        <dbReference type="ARBA" id="ARBA00009717"/>
    </source>
</evidence>
<evidence type="ECO:0000259" key="4">
    <source>
        <dbReference type="Pfam" id="PF05506"/>
    </source>
</evidence>
<dbReference type="Gene3D" id="3.40.720.10">
    <property type="entry name" value="Alkaline Phosphatase, subunit A"/>
    <property type="match status" value="2"/>
</dbReference>
<dbReference type="EC" id="3.1.4.3" evidence="2"/>
<sequence length="723" mass="79911">MTKLNRRTFLTGTAKSAGAALALNMLPPSIARALSIDAKVETGTIKDIKHIVILMLENRGFDHYFGTLRGVRGYGDRFPTPLPSGKDVWYQQDATGLEIPPYHMDGTKVKALQSPGTPHSFSDMQAAWGQGRSGYWPQFKTKYTMGYLGRNDIPFHFALAEAFTICDGYHCSTTSGTDPNRVVFFSGSGFDPSLAKMGINSDDRTSEPNNNRCWITGTMPTPGYTYPDNALTWHTLPKVLEDAGIDWKIYQDPNDNWTGAMHGGLAFEDFRNAKPGDPLYEKGLKLYTIDDLKQDVVANRLPQVSWLLCTAANSEHSGNSNPAIGANYTAQVLDALTANPEVWAKTAFFLTYDENDGLFDHVPAPAPPSYNADGTLAGKATLPLDGEYFSDPAGAYRNKLDTLSGSLRPWGLSARVPMYVVSPWSKGGWVNSQVFDHTSISLFLEQRFDIKVDAVSAWHRAVCGDLTSCFDFKSPNDPSFPTLPDTSNYKAVLAAQSNLPTANPPATPDALYQEKGVRPSRALPYELEVHGTVEEDGRTVQLKFENSGAQAAVFHVYDRNHLDRIPRRYTVEPGKSLQDQWDTSADSGKYNLWVYSTNGFVRTFAGDASAYQDAGFQPEVIRFHYQPRAGRVTMKLKNMAKHHGGKGGNKEDYTLTVRANAYRADGPWVVKVKEEGTLDWDLSASGHWYDFTVTGQDGFERRFAGRMETGRDSVSDPAMAAHL</sequence>
<protein>
    <recommendedName>
        <fullName evidence="2">phospholipase C</fullName>
        <ecNumber evidence="2">3.1.4.3</ecNumber>
    </recommendedName>
</protein>
<evidence type="ECO:0000256" key="2">
    <source>
        <dbReference type="ARBA" id="ARBA00012018"/>
    </source>
</evidence>
<keyword evidence="6" id="KW-1185">Reference proteome</keyword>
<feature type="domain" description="Bacterial phospholipase C C-terminal" evidence="4">
    <location>
        <begin position="622"/>
        <end position="706"/>
    </location>
</feature>
<dbReference type="InterPro" id="IPR017850">
    <property type="entry name" value="Alkaline_phosphatase_core_sf"/>
</dbReference>